<organism evidence="5 6">
    <name type="scientific">Eikenella corrodens</name>
    <dbReference type="NCBI Taxonomy" id="539"/>
    <lineage>
        <taxon>Bacteria</taxon>
        <taxon>Pseudomonadati</taxon>
        <taxon>Pseudomonadota</taxon>
        <taxon>Betaproteobacteria</taxon>
        <taxon>Neisseriales</taxon>
        <taxon>Neisseriaceae</taxon>
        <taxon>Eikenella</taxon>
    </lineage>
</organism>
<reference evidence="6" key="1">
    <citation type="submission" date="2016-05" db="EMBL/GenBank/DDBJ databases">
        <title>Draft genome of Corynebacterium afermentans subsp. afermentans LCDC 88199T.</title>
        <authorList>
            <person name="Bernier A.-M."/>
            <person name="Bernard K."/>
        </authorList>
    </citation>
    <scope>NUCLEOTIDE SEQUENCE [LARGE SCALE GENOMIC DNA]</scope>
    <source>
        <strain evidence="6">NML04-0072</strain>
    </source>
</reference>
<evidence type="ECO:0000259" key="2">
    <source>
        <dbReference type="Pfam" id="PF04865"/>
    </source>
</evidence>
<evidence type="ECO:0000313" key="6">
    <source>
        <dbReference type="Proteomes" id="UP000077589"/>
    </source>
</evidence>
<dbReference type="Pfam" id="PF26078">
    <property type="entry name" value="Baseplate_J_M"/>
    <property type="match status" value="1"/>
</dbReference>
<accession>A0A1A9RL12</accession>
<dbReference type="RefSeq" id="WP_064087700.1">
    <property type="nucleotide sequence ID" value="NZ_LXSG01000032.1"/>
</dbReference>
<dbReference type="PANTHER" id="PTHR37829">
    <property type="entry name" value="PHAGE-LIKE ELEMENT PBSX PROTEIN XKDT"/>
    <property type="match status" value="1"/>
</dbReference>
<feature type="domain" description="Baseplate J-like central" evidence="3">
    <location>
        <begin position="196"/>
        <end position="255"/>
    </location>
</feature>
<gene>
    <name evidence="5" type="ORF">A7P90_05555</name>
</gene>
<evidence type="ECO:0000256" key="1">
    <source>
        <dbReference type="ARBA" id="ARBA00038087"/>
    </source>
</evidence>
<evidence type="ECO:0000259" key="4">
    <source>
        <dbReference type="Pfam" id="PF26079"/>
    </source>
</evidence>
<dbReference type="AlphaFoldDB" id="A0A1A9RL12"/>
<dbReference type="InterPro" id="IPR052399">
    <property type="entry name" value="Phage_Baseplate_Assmbl_Protein"/>
</dbReference>
<comment type="caution">
    <text evidence="5">The sequence shown here is derived from an EMBL/GenBank/DDBJ whole genome shotgun (WGS) entry which is preliminary data.</text>
</comment>
<dbReference type="Pfam" id="PF26079">
    <property type="entry name" value="Baseplate_J_C"/>
    <property type="match status" value="1"/>
</dbReference>
<dbReference type="InterPro" id="IPR058530">
    <property type="entry name" value="Baseplate_J-like_C"/>
</dbReference>
<evidence type="ECO:0000259" key="3">
    <source>
        <dbReference type="Pfam" id="PF26078"/>
    </source>
</evidence>
<comment type="similarity">
    <text evidence="1">Belongs to the Mu gp47/PBSX XkdT family.</text>
</comment>
<dbReference type="EMBL" id="LXSG01000032">
    <property type="protein sequence ID" value="OAM18741.1"/>
    <property type="molecule type" value="Genomic_DNA"/>
</dbReference>
<proteinExistence type="inferred from homology"/>
<sequence>MPYDKESLPELNRRLETELPRANASPALRRNLFTPFARALAAAVHGIHEHIDWRTRQMFPQTCDDDVLENLHVGLWLQGSKRRAAVPAVGRVVVRGAGGIEIPQGTLFNRSDSVQFAVVEGVITDSGGSTTLRVCATQPGAAGNTDNGAMLRFANPIAGIENTATVAYLSGGSDIESLPELRRRVVESRNLGGQVGKLADWIRWAKEVPGITRVWPAPKLSGLGTVTVYVVRDHDSNIFPDAAELAEVQKHLEHSALPNGEIHVVSPLPKPVNFKIKITPDTPEVRAAVKAELSRVLDANASPVAYDAAGDLELPARGHTIPRSHLTQAISNAAGEYDHQLLLPAGDITPAVGELVSLGQIEWAT</sequence>
<name>A0A1A9RL12_EIKCO</name>
<protein>
    <submittedName>
        <fullName evidence="5">Uncharacterized protein</fullName>
    </submittedName>
</protein>
<dbReference type="OrthoDB" id="7565172at2"/>
<dbReference type="InterPro" id="IPR058531">
    <property type="entry name" value="Baseplate_J_M"/>
</dbReference>
<feature type="domain" description="Baseplate J-like C-terminal" evidence="4">
    <location>
        <begin position="272"/>
        <end position="363"/>
    </location>
</feature>
<feature type="domain" description="Baseplate protein J-like barrel" evidence="2">
    <location>
        <begin position="92"/>
        <end position="167"/>
    </location>
</feature>
<dbReference type="InterPro" id="IPR006949">
    <property type="entry name" value="Barrel_Baseplate_J-like"/>
</dbReference>
<dbReference type="Proteomes" id="UP000077589">
    <property type="component" value="Unassembled WGS sequence"/>
</dbReference>
<dbReference type="PANTHER" id="PTHR37829:SF3">
    <property type="entry name" value="PROTEIN JAYE-RELATED"/>
    <property type="match status" value="1"/>
</dbReference>
<evidence type="ECO:0000313" key="5">
    <source>
        <dbReference type="EMBL" id="OAM18741.1"/>
    </source>
</evidence>
<dbReference type="Pfam" id="PF04865">
    <property type="entry name" value="Baseplate_J"/>
    <property type="match status" value="1"/>
</dbReference>